<dbReference type="Gene3D" id="2.40.10.10">
    <property type="entry name" value="Trypsin-like serine proteases"/>
    <property type="match status" value="1"/>
</dbReference>
<feature type="signal peptide" evidence="1">
    <location>
        <begin position="1"/>
        <end position="26"/>
    </location>
</feature>
<dbReference type="Pfam" id="PF00089">
    <property type="entry name" value="Trypsin"/>
    <property type="match status" value="1"/>
</dbReference>
<dbReference type="OrthoDB" id="3657335at2"/>
<keyword evidence="1" id="KW-0732">Signal</keyword>
<dbReference type="InterPro" id="IPR009003">
    <property type="entry name" value="Peptidase_S1_PA"/>
</dbReference>
<organism evidence="3 4">
    <name type="scientific">Streptomyces yokosukanensis</name>
    <dbReference type="NCBI Taxonomy" id="67386"/>
    <lineage>
        <taxon>Bacteria</taxon>
        <taxon>Bacillati</taxon>
        <taxon>Actinomycetota</taxon>
        <taxon>Actinomycetes</taxon>
        <taxon>Kitasatosporales</taxon>
        <taxon>Streptomycetaceae</taxon>
        <taxon>Streptomyces</taxon>
    </lineage>
</organism>
<comment type="caution">
    <text evidence="3">The sequence shown here is derived from an EMBL/GenBank/DDBJ whole genome shotgun (WGS) entry which is preliminary data.</text>
</comment>
<dbReference type="STRING" id="67386.AQI95_35525"/>
<evidence type="ECO:0000313" key="4">
    <source>
        <dbReference type="Proteomes" id="UP000053127"/>
    </source>
</evidence>
<keyword evidence="4" id="KW-1185">Reference proteome</keyword>
<name>A0A101NVJ6_9ACTN</name>
<evidence type="ECO:0000256" key="1">
    <source>
        <dbReference type="SAM" id="SignalP"/>
    </source>
</evidence>
<dbReference type="AlphaFoldDB" id="A0A101NVJ6"/>
<accession>A0A101NVJ6</accession>
<protein>
    <recommendedName>
        <fullName evidence="2">Peptidase S1 domain-containing protein</fullName>
    </recommendedName>
</protein>
<evidence type="ECO:0000259" key="2">
    <source>
        <dbReference type="Pfam" id="PF00089"/>
    </source>
</evidence>
<feature type="domain" description="Peptidase S1" evidence="2">
    <location>
        <begin position="28"/>
        <end position="89"/>
    </location>
</feature>
<dbReference type="GO" id="GO:0006508">
    <property type="term" value="P:proteolysis"/>
    <property type="evidence" value="ECO:0007669"/>
    <property type="project" value="InterPro"/>
</dbReference>
<dbReference type="SUPFAM" id="SSF50494">
    <property type="entry name" value="Trypsin-like serine proteases"/>
    <property type="match status" value="1"/>
</dbReference>
<proteinExistence type="predicted"/>
<dbReference type="InterPro" id="IPR043504">
    <property type="entry name" value="Peptidase_S1_PA_chymotrypsin"/>
</dbReference>
<reference evidence="3 4" key="1">
    <citation type="submission" date="2015-10" db="EMBL/GenBank/DDBJ databases">
        <title>Draft genome sequence of Streptomyces yokosukanensis DSM 40224, type strain for the species Streptomyces yokosukanensis.</title>
        <authorList>
            <person name="Ruckert C."/>
            <person name="Winkler A."/>
            <person name="Kalinowski J."/>
            <person name="Kampfer P."/>
            <person name="Glaeser S."/>
        </authorList>
    </citation>
    <scope>NUCLEOTIDE SEQUENCE [LARGE SCALE GENOMIC DNA]</scope>
    <source>
        <strain evidence="3 4">DSM 40224</strain>
    </source>
</reference>
<evidence type="ECO:0000313" key="3">
    <source>
        <dbReference type="EMBL" id="KUN00080.1"/>
    </source>
</evidence>
<dbReference type="InterPro" id="IPR001254">
    <property type="entry name" value="Trypsin_dom"/>
</dbReference>
<sequence>MAARSAVLNAAFASILAFGAAGTAMAAGHEASNGSEVILSRGGAYHHCGGSIISEEWVLCAAHYAQGSVGDYRLVAGNHRTGRHEGNERRR</sequence>
<gene>
    <name evidence="3" type="ORF">AQI95_35525</name>
</gene>
<dbReference type="RefSeq" id="WP_067133860.1">
    <property type="nucleotide sequence ID" value="NZ_JBFACD010000031.1"/>
</dbReference>
<dbReference type="Proteomes" id="UP000053127">
    <property type="component" value="Unassembled WGS sequence"/>
</dbReference>
<dbReference type="EMBL" id="LMWN01000058">
    <property type="protein sequence ID" value="KUN00080.1"/>
    <property type="molecule type" value="Genomic_DNA"/>
</dbReference>
<feature type="chain" id="PRO_5007101991" description="Peptidase S1 domain-containing protein" evidence="1">
    <location>
        <begin position="27"/>
        <end position="91"/>
    </location>
</feature>
<dbReference type="GO" id="GO:0004252">
    <property type="term" value="F:serine-type endopeptidase activity"/>
    <property type="evidence" value="ECO:0007669"/>
    <property type="project" value="InterPro"/>
</dbReference>